<dbReference type="RefSeq" id="WP_023051897.1">
    <property type="nucleotide sequence ID" value="NZ_KI518090.1"/>
</dbReference>
<evidence type="ECO:0000256" key="5">
    <source>
        <dbReference type="ARBA" id="ARBA00022839"/>
    </source>
</evidence>
<dbReference type="eggNOG" id="COG0608">
    <property type="taxonomic scope" value="Bacteria"/>
</dbReference>
<dbReference type="InterPro" id="IPR051673">
    <property type="entry name" value="SSDNA_exonuclease_RecJ"/>
</dbReference>
<dbReference type="NCBIfam" id="TIGR00644">
    <property type="entry name" value="recJ"/>
    <property type="match status" value="1"/>
</dbReference>
<dbReference type="Pfam" id="PF01368">
    <property type="entry name" value="DHH"/>
    <property type="match status" value="1"/>
</dbReference>
<comment type="similarity">
    <text evidence="1">Belongs to the RecJ family.</text>
</comment>
<evidence type="ECO:0000259" key="6">
    <source>
        <dbReference type="Pfam" id="PF01368"/>
    </source>
</evidence>
<dbReference type="InterPro" id="IPR003156">
    <property type="entry name" value="DHHA1_dom"/>
</dbReference>
<evidence type="ECO:0000256" key="4">
    <source>
        <dbReference type="ARBA" id="ARBA00022801"/>
    </source>
</evidence>
<feature type="domain" description="DHHA1" evidence="7">
    <location>
        <begin position="344"/>
        <end position="439"/>
    </location>
</feature>
<dbReference type="AlphaFoldDB" id="U7V994"/>
<dbReference type="Gene3D" id="3.10.310.30">
    <property type="match status" value="1"/>
</dbReference>
<dbReference type="STRING" id="1319815.HMPREF0202_02365"/>
<name>U7V994_9FUSO</name>
<protein>
    <recommendedName>
        <fullName evidence="2">Single-stranded-DNA-specific exonuclease RecJ</fullName>
    </recommendedName>
</protein>
<dbReference type="GO" id="GO:0006310">
    <property type="term" value="P:DNA recombination"/>
    <property type="evidence" value="ECO:0007669"/>
    <property type="project" value="InterPro"/>
</dbReference>
<dbReference type="GO" id="GO:0008409">
    <property type="term" value="F:5'-3' exonuclease activity"/>
    <property type="evidence" value="ECO:0007669"/>
    <property type="project" value="InterPro"/>
</dbReference>
<dbReference type="GO" id="GO:0003676">
    <property type="term" value="F:nucleic acid binding"/>
    <property type="evidence" value="ECO:0007669"/>
    <property type="project" value="InterPro"/>
</dbReference>
<proteinExistence type="inferred from homology"/>
<evidence type="ECO:0000256" key="1">
    <source>
        <dbReference type="ARBA" id="ARBA00005915"/>
    </source>
</evidence>
<dbReference type="InterPro" id="IPR041122">
    <property type="entry name" value="RecJ_OB"/>
</dbReference>
<dbReference type="GO" id="GO:0006281">
    <property type="term" value="P:DNA repair"/>
    <property type="evidence" value="ECO:0007669"/>
    <property type="project" value="InterPro"/>
</dbReference>
<organism evidence="9 10">
    <name type="scientific">Cetobacterium somerae ATCC BAA-474</name>
    <dbReference type="NCBI Taxonomy" id="1319815"/>
    <lineage>
        <taxon>Bacteria</taxon>
        <taxon>Fusobacteriati</taxon>
        <taxon>Fusobacteriota</taxon>
        <taxon>Fusobacteriia</taxon>
        <taxon>Fusobacteriales</taxon>
        <taxon>Fusobacteriaceae</taxon>
        <taxon>Cetobacterium</taxon>
    </lineage>
</organism>
<dbReference type="InterPro" id="IPR001667">
    <property type="entry name" value="DDH_dom"/>
</dbReference>
<feature type="domain" description="DDH" evidence="6">
    <location>
        <begin position="76"/>
        <end position="223"/>
    </location>
</feature>
<feature type="domain" description="RecJ OB" evidence="8">
    <location>
        <begin position="453"/>
        <end position="560"/>
    </location>
</feature>
<dbReference type="PANTHER" id="PTHR30255">
    <property type="entry name" value="SINGLE-STRANDED-DNA-SPECIFIC EXONUCLEASE RECJ"/>
    <property type="match status" value="1"/>
</dbReference>
<dbReference type="Pfam" id="PF17768">
    <property type="entry name" value="RecJ_OB"/>
    <property type="match status" value="1"/>
</dbReference>
<dbReference type="PANTHER" id="PTHR30255:SF2">
    <property type="entry name" value="SINGLE-STRANDED-DNA-SPECIFIC EXONUCLEASE RECJ"/>
    <property type="match status" value="1"/>
</dbReference>
<dbReference type="Gene3D" id="3.90.1640.30">
    <property type="match status" value="1"/>
</dbReference>
<dbReference type="EMBL" id="AXZF01000111">
    <property type="protein sequence ID" value="ERT67679.1"/>
    <property type="molecule type" value="Genomic_DNA"/>
</dbReference>
<dbReference type="InterPro" id="IPR004610">
    <property type="entry name" value="RecJ"/>
</dbReference>
<keyword evidence="5 9" id="KW-0269">Exonuclease</keyword>
<keyword evidence="4" id="KW-0378">Hydrolase</keyword>
<dbReference type="PATRIC" id="fig|1319815.3.peg.2272"/>
<reference evidence="9 10" key="1">
    <citation type="submission" date="2013-08" db="EMBL/GenBank/DDBJ databases">
        <authorList>
            <person name="Weinstock G."/>
            <person name="Sodergren E."/>
            <person name="Wylie T."/>
            <person name="Fulton L."/>
            <person name="Fulton R."/>
            <person name="Fronick C."/>
            <person name="O'Laughlin M."/>
            <person name="Godfrey J."/>
            <person name="Miner T."/>
            <person name="Herter B."/>
            <person name="Appelbaum E."/>
            <person name="Cordes M."/>
            <person name="Lek S."/>
            <person name="Wollam A."/>
            <person name="Pepin K.H."/>
            <person name="Palsikar V.B."/>
            <person name="Mitreva M."/>
            <person name="Wilson R.K."/>
        </authorList>
    </citation>
    <scope>NUCLEOTIDE SEQUENCE [LARGE SCALE GENOMIC DNA]</scope>
    <source>
        <strain evidence="9 10">ATCC BAA-474</strain>
    </source>
</reference>
<evidence type="ECO:0000313" key="9">
    <source>
        <dbReference type="EMBL" id="ERT67679.1"/>
    </source>
</evidence>
<evidence type="ECO:0000313" key="10">
    <source>
        <dbReference type="Proteomes" id="UP000017081"/>
    </source>
</evidence>
<dbReference type="Pfam" id="PF02272">
    <property type="entry name" value="DHHA1"/>
    <property type="match status" value="1"/>
</dbReference>
<dbReference type="HOGENOM" id="CLU_009736_3_1_0"/>
<keyword evidence="3" id="KW-0540">Nuclease</keyword>
<dbReference type="Proteomes" id="UP000017081">
    <property type="component" value="Unassembled WGS sequence"/>
</dbReference>
<accession>U7V994</accession>
<comment type="caution">
    <text evidence="9">The sequence shown here is derived from an EMBL/GenBank/DDBJ whole genome shotgun (WGS) entry which is preliminary data.</text>
</comment>
<evidence type="ECO:0000259" key="8">
    <source>
        <dbReference type="Pfam" id="PF17768"/>
    </source>
</evidence>
<evidence type="ECO:0000259" key="7">
    <source>
        <dbReference type="Pfam" id="PF02272"/>
    </source>
</evidence>
<sequence length="838" mass="97012">MRNTKWIFKSENFKSGNNNIDKEIEQILYNRGIQSKDEVEFFINGTLENLMNPSDLSDVDKGVERILKAKENNETIWIYGDYDVDGITSTSLCYLALKELEINVKYYIPLRDEGYGLNKDALNYIKEEGGNLIITVDCGISSISEVEHCNALGMDMIITDHHEINNELPPAHAIINPKREDNKNSYKYFAGVGTAFMLLLALYKKLDKKNEIYKYLDIVAIGTIADIVPLKGENRLLVKRGLELLKSSKWQGLNMLMKRLFENPIDKKFDTYDVGFIIAPIFNAAGRLEDAKMAVELFVSNCHITCDKLIYELINKNSERKEIQEEILKKAIDKIENEKLDENSVIVVAEKKFHHGVIGIVASKILDRYYKPTIIMEIKPLEGIATASCRSTEAFNMIEALNSMRDIFIKYGGHAGAAGFSIAIENIEEFSKRINEYAVENLNSEDTKKPIKIDCELSMIKISFDLMDKLSLLEPYGFGNASPMFAIRNCKYTNFRAIGKEKNHLMMDLIKNGVEMKNCVWFNSEDMLETILNNKEIDVAFKLKMETYKDKYQYKIFIEDIKPSKKIMNDIKDLESLYNLKFPIKSIFYTRRDLENEKLNISFINEEVSINIGRNSIGFLDNQTKLVLKKLNDYYGYKFNVEIDKIIRKDENYNVHIWIDKDDEFKTLSFETGKIFKEIKEFLIGDLEYNSLQKKVLKTIFKDKKNVVVSCKPGRGMDTVVKTIEIYYKMLGKKVLIVKEGERREEGYDFYIYMGNEVLEASNYNLFITNNKIYCDTSEYIEDDYKIPSNVEVVDADELEYHENIFSIMLPLKDKKRIIESINKGEKIFTSEDIKIIL</sequence>
<evidence type="ECO:0000256" key="2">
    <source>
        <dbReference type="ARBA" id="ARBA00019841"/>
    </source>
</evidence>
<keyword evidence="10" id="KW-1185">Reference proteome</keyword>
<dbReference type="SUPFAM" id="SSF64182">
    <property type="entry name" value="DHH phosphoesterases"/>
    <property type="match status" value="1"/>
</dbReference>
<dbReference type="InterPro" id="IPR038763">
    <property type="entry name" value="DHH_sf"/>
</dbReference>
<evidence type="ECO:0000256" key="3">
    <source>
        <dbReference type="ARBA" id="ARBA00022722"/>
    </source>
</evidence>
<gene>
    <name evidence="9" type="ORF">HMPREF0202_02365</name>
</gene>